<dbReference type="Proteomes" id="UP001140502">
    <property type="component" value="Unassembled WGS sequence"/>
</dbReference>
<dbReference type="AlphaFoldDB" id="A0A9W9BM50"/>
<comment type="caution">
    <text evidence="1">The sequence shown here is derived from an EMBL/GenBank/DDBJ whole genome shotgun (WGS) entry which is preliminary data.</text>
</comment>
<evidence type="ECO:0000313" key="2">
    <source>
        <dbReference type="Proteomes" id="UP001140502"/>
    </source>
</evidence>
<proteinExistence type="predicted"/>
<name>A0A9W9BM50_9HYPO</name>
<sequence length="265" mass="30406">MRPIPRPAWMASYLGTIPTIISSIRQHPSGVEPTLDSIPQVNGPMLKNQPLSSVIRFMQEDGFHAWGFVVYRCAYANDSQWASYLEFLKEAVREYLEFAELETLLWKHLEWTIIEDPSDLDGASKQHIRGRFSHWAAARSVERDGPGADDPWLQNRPRFKYCIYVDQRCLDTVDQYEAWVEQGAHGPPKNVVCAIIDRTARPKGRGRNGYPPVEGCEQMDTGWMYTSLDAIPEVYNRLSFEELSEHDYLRPPEVFPMGDPMPFGP</sequence>
<keyword evidence="2" id="KW-1185">Reference proteome</keyword>
<evidence type="ECO:0000313" key="1">
    <source>
        <dbReference type="EMBL" id="KAJ4317759.1"/>
    </source>
</evidence>
<organism evidence="1 2">
    <name type="scientific">Fusarium piperis</name>
    <dbReference type="NCBI Taxonomy" id="1435070"/>
    <lineage>
        <taxon>Eukaryota</taxon>
        <taxon>Fungi</taxon>
        <taxon>Dikarya</taxon>
        <taxon>Ascomycota</taxon>
        <taxon>Pezizomycotina</taxon>
        <taxon>Sordariomycetes</taxon>
        <taxon>Hypocreomycetidae</taxon>
        <taxon>Hypocreales</taxon>
        <taxon>Nectriaceae</taxon>
        <taxon>Fusarium</taxon>
        <taxon>Fusarium solani species complex</taxon>
    </lineage>
</organism>
<gene>
    <name evidence="1" type="ORF">N0V84_007196</name>
</gene>
<protein>
    <submittedName>
        <fullName evidence="1">Uncharacterized protein</fullName>
    </submittedName>
</protein>
<reference evidence="1" key="1">
    <citation type="submission" date="2022-10" db="EMBL/GenBank/DDBJ databases">
        <title>Tapping the CABI collections for fungal endophytes: first genome assemblies for Collariella, Neodidymelliopsis, Ascochyta clinopodiicola, Didymella pomorum, Didymosphaeria variabile, Neocosmospora piperis and Neocucurbitaria cava.</title>
        <authorList>
            <person name="Hill R."/>
        </authorList>
    </citation>
    <scope>NUCLEOTIDE SEQUENCE</scope>
    <source>
        <strain evidence="1">IMI 366586</strain>
    </source>
</reference>
<dbReference type="EMBL" id="JAPEUR010000154">
    <property type="protein sequence ID" value="KAJ4317759.1"/>
    <property type="molecule type" value="Genomic_DNA"/>
</dbReference>
<accession>A0A9W9BM50</accession>
<dbReference type="OrthoDB" id="4424523at2759"/>